<feature type="transmembrane region" description="Helical" evidence="1">
    <location>
        <begin position="14"/>
        <end position="33"/>
    </location>
</feature>
<evidence type="ECO:0000313" key="4">
    <source>
        <dbReference type="Proteomes" id="UP000199599"/>
    </source>
</evidence>
<dbReference type="Proteomes" id="UP000199599">
    <property type="component" value="Unassembled WGS sequence"/>
</dbReference>
<name>A0A1I1SS41_9LACO</name>
<dbReference type="Gene3D" id="3.40.50.620">
    <property type="entry name" value="HUPs"/>
    <property type="match status" value="1"/>
</dbReference>
<feature type="transmembrane region" description="Helical" evidence="1">
    <location>
        <begin position="339"/>
        <end position="358"/>
    </location>
</feature>
<dbReference type="GO" id="GO:0043164">
    <property type="term" value="P:Gram-negative-bacterium-type cell wall biogenesis"/>
    <property type="evidence" value="ECO:0007669"/>
    <property type="project" value="TreeGrafter"/>
</dbReference>
<keyword evidence="1" id="KW-0472">Membrane</keyword>
<feature type="transmembrane region" description="Helical" evidence="1">
    <location>
        <begin position="112"/>
        <end position="136"/>
    </location>
</feature>
<dbReference type="CDD" id="cd06259">
    <property type="entry name" value="YdcF-like"/>
    <property type="match status" value="1"/>
</dbReference>
<dbReference type="AlphaFoldDB" id="A0A1I1SS41"/>
<feature type="domain" description="DUF218" evidence="2">
    <location>
        <begin position="178"/>
        <end position="307"/>
    </location>
</feature>
<dbReference type="Pfam" id="PF02698">
    <property type="entry name" value="DUF218"/>
    <property type="match status" value="1"/>
</dbReference>
<feature type="transmembrane region" description="Helical" evidence="1">
    <location>
        <begin position="74"/>
        <end position="100"/>
    </location>
</feature>
<dbReference type="GO" id="GO:0000270">
    <property type="term" value="P:peptidoglycan metabolic process"/>
    <property type="evidence" value="ECO:0007669"/>
    <property type="project" value="TreeGrafter"/>
</dbReference>
<evidence type="ECO:0000313" key="3">
    <source>
        <dbReference type="EMBL" id="SFD49329.1"/>
    </source>
</evidence>
<sequence>MLQFFEIFSENRTFMYLSIIVLISLGLFLFSWLKEPRNLINGLLFSLFLILLIIWLSTIIVATKLRQLIISYEIIILIFILLLIATASFSWLFFLWNAYLVWRHESHTLANLLTFFLGIAIFISWVIFLSGAFKLIPTWLKIFLYAPTAIILYLLLVAYNFLVNLLLYQIVPRQYNQDYLIVLGSGLKNGKTVPPLLAARINRAIQFAQKQVAKGHQSPKFIMSGGKGNDEEITEAEAMKAYAILHGVDSKYILLETKSKNTYQNMQFSQAVATADFGNNHYRAKFFSNNYHIFRAGLDAKATGLNANGVGCYTRFYFLPNAIMREFAGILLINKKRHLIIIALITVLFLIFAFVNLLNNMC</sequence>
<keyword evidence="1" id="KW-1133">Transmembrane helix</keyword>
<dbReference type="RefSeq" id="WP_090093343.1">
    <property type="nucleotide sequence ID" value="NZ_CBCRVU010000002.1"/>
</dbReference>
<reference evidence="4" key="1">
    <citation type="submission" date="2016-10" db="EMBL/GenBank/DDBJ databases">
        <authorList>
            <person name="Varghese N."/>
            <person name="Submissions S."/>
        </authorList>
    </citation>
    <scope>NUCLEOTIDE SEQUENCE [LARGE SCALE GENOMIC DNA]</scope>
    <source>
        <strain evidence="4">R-53102</strain>
    </source>
</reference>
<organism evidence="3 4">
    <name type="scientific">Lactobacillus bombicola</name>
    <dbReference type="NCBI Taxonomy" id="1505723"/>
    <lineage>
        <taxon>Bacteria</taxon>
        <taxon>Bacillati</taxon>
        <taxon>Bacillota</taxon>
        <taxon>Bacilli</taxon>
        <taxon>Lactobacillales</taxon>
        <taxon>Lactobacillaceae</taxon>
        <taxon>Lactobacillus</taxon>
    </lineage>
</organism>
<dbReference type="InterPro" id="IPR003848">
    <property type="entry name" value="DUF218"/>
</dbReference>
<keyword evidence="1" id="KW-0812">Transmembrane</keyword>
<protein>
    <submittedName>
        <fullName evidence="3">Uncharacterized SAM-binding protein YcdF, DUF218 family</fullName>
    </submittedName>
</protein>
<proteinExistence type="predicted"/>
<dbReference type="InterPro" id="IPR051599">
    <property type="entry name" value="Cell_Envelope_Assoc"/>
</dbReference>
<feature type="transmembrane region" description="Helical" evidence="1">
    <location>
        <begin position="142"/>
        <end position="167"/>
    </location>
</feature>
<gene>
    <name evidence="3" type="ORF">SAMN04487792_1097</name>
</gene>
<dbReference type="PANTHER" id="PTHR30336">
    <property type="entry name" value="INNER MEMBRANE PROTEIN, PROBABLE PERMEASE"/>
    <property type="match status" value="1"/>
</dbReference>
<dbReference type="InterPro" id="IPR014729">
    <property type="entry name" value="Rossmann-like_a/b/a_fold"/>
</dbReference>
<evidence type="ECO:0000256" key="1">
    <source>
        <dbReference type="SAM" id="Phobius"/>
    </source>
</evidence>
<feature type="transmembrane region" description="Helical" evidence="1">
    <location>
        <begin position="40"/>
        <end position="62"/>
    </location>
</feature>
<dbReference type="EMBL" id="FOMN01000005">
    <property type="protein sequence ID" value="SFD49329.1"/>
    <property type="molecule type" value="Genomic_DNA"/>
</dbReference>
<dbReference type="STRING" id="1505723.SAMN04487792_1097"/>
<dbReference type="PANTHER" id="PTHR30336:SF18">
    <property type="entry name" value="MEMBRANE PROTEIN"/>
    <property type="match status" value="1"/>
</dbReference>
<evidence type="ECO:0000259" key="2">
    <source>
        <dbReference type="Pfam" id="PF02698"/>
    </source>
</evidence>
<accession>A0A1I1SS41</accession>
<dbReference type="GO" id="GO:0005886">
    <property type="term" value="C:plasma membrane"/>
    <property type="evidence" value="ECO:0007669"/>
    <property type="project" value="TreeGrafter"/>
</dbReference>